<evidence type="ECO:0008006" key="4">
    <source>
        <dbReference type="Google" id="ProtNLM"/>
    </source>
</evidence>
<keyword evidence="1" id="KW-1133">Transmembrane helix</keyword>
<evidence type="ECO:0000313" key="2">
    <source>
        <dbReference type="EMBL" id="MFD2521612.1"/>
    </source>
</evidence>
<evidence type="ECO:0000313" key="3">
    <source>
        <dbReference type="Proteomes" id="UP001597510"/>
    </source>
</evidence>
<organism evidence="2 3">
    <name type="scientific">Emticicia soli</name>
    <dbReference type="NCBI Taxonomy" id="2027878"/>
    <lineage>
        <taxon>Bacteria</taxon>
        <taxon>Pseudomonadati</taxon>
        <taxon>Bacteroidota</taxon>
        <taxon>Cytophagia</taxon>
        <taxon>Cytophagales</taxon>
        <taxon>Leadbetterellaceae</taxon>
        <taxon>Emticicia</taxon>
    </lineage>
</organism>
<feature type="transmembrane region" description="Helical" evidence="1">
    <location>
        <begin position="184"/>
        <end position="199"/>
    </location>
</feature>
<dbReference type="RefSeq" id="WP_340235799.1">
    <property type="nucleotide sequence ID" value="NZ_JBBEWC010000005.1"/>
</dbReference>
<feature type="transmembrane region" description="Helical" evidence="1">
    <location>
        <begin position="98"/>
        <end position="119"/>
    </location>
</feature>
<feature type="transmembrane region" description="Helical" evidence="1">
    <location>
        <begin position="382"/>
        <end position="402"/>
    </location>
</feature>
<feature type="transmembrane region" description="Helical" evidence="1">
    <location>
        <begin position="414"/>
        <end position="433"/>
    </location>
</feature>
<protein>
    <recommendedName>
        <fullName evidence="4">Glycosyltransferase RgtA/B/C/D-like domain-containing protein</fullName>
    </recommendedName>
</protein>
<name>A0ABW5J8C7_9BACT</name>
<dbReference type="Proteomes" id="UP001597510">
    <property type="component" value="Unassembled WGS sequence"/>
</dbReference>
<reference evidence="3" key="1">
    <citation type="journal article" date="2019" name="Int. J. Syst. Evol. Microbiol.">
        <title>The Global Catalogue of Microorganisms (GCM) 10K type strain sequencing project: providing services to taxonomists for standard genome sequencing and annotation.</title>
        <authorList>
            <consortium name="The Broad Institute Genomics Platform"/>
            <consortium name="The Broad Institute Genome Sequencing Center for Infectious Disease"/>
            <person name="Wu L."/>
            <person name="Ma J."/>
        </authorList>
    </citation>
    <scope>NUCLEOTIDE SEQUENCE [LARGE SCALE GENOMIC DNA]</scope>
    <source>
        <strain evidence="3">KCTC 52344</strain>
    </source>
</reference>
<sequence length="447" mass="52527">MEAIAIILHIVTGAGVLSILRIRRHLIAFLSLSFLLGIGLTSFVPFLLELAHININKVSVLLSMALLAIASAICCIYNRRFLIQILSINNSKIRLYEIPFFLITAYFMYISIWKCYFYPNIPFDTLVGPELIAKATFFEQTLRNTIYTDFLTHTYPLSNQPYYAPFIMLMQVIFLCLGSLFGKIWLSGMVLAFFLYFYFELRYYIHPLLVGWLLTFLWFMPELYSYTYLVQTDYPNAIFLFIAFSCMYRYYLNDNPKKADFWLSSLFFGFASWTRTETILFLPVILLFLTKQRFIIKALSYSIIPLILFIGWNYIFLGFIIPKAVPLGTINFDFSDYFSRGWTTLVGTHKIMFDIAYWNYSFILFFIILLVNISLYRTKTEFLKLSWVMGMHIIFMLIVLHIEGANIPFTFRRGFFKIIFLSLFYAGTSQLLINCSKWLERAITKYL</sequence>
<accession>A0ABW5J8C7</accession>
<keyword evidence="3" id="KW-1185">Reference proteome</keyword>
<keyword evidence="1" id="KW-0812">Transmembrane</keyword>
<comment type="caution">
    <text evidence="2">The sequence shown here is derived from an EMBL/GenBank/DDBJ whole genome shotgun (WGS) entry which is preliminary data.</text>
</comment>
<evidence type="ECO:0000256" key="1">
    <source>
        <dbReference type="SAM" id="Phobius"/>
    </source>
</evidence>
<feature type="transmembrane region" description="Helical" evidence="1">
    <location>
        <begin position="301"/>
        <end position="321"/>
    </location>
</feature>
<feature type="transmembrane region" description="Helical" evidence="1">
    <location>
        <begin position="236"/>
        <end position="252"/>
    </location>
</feature>
<feature type="transmembrane region" description="Helical" evidence="1">
    <location>
        <begin position="29"/>
        <end position="48"/>
    </location>
</feature>
<proteinExistence type="predicted"/>
<feature type="transmembrane region" description="Helical" evidence="1">
    <location>
        <begin position="6"/>
        <end position="22"/>
    </location>
</feature>
<feature type="transmembrane region" description="Helical" evidence="1">
    <location>
        <begin position="60"/>
        <end position="77"/>
    </location>
</feature>
<dbReference type="EMBL" id="JBHULC010000011">
    <property type="protein sequence ID" value="MFD2521612.1"/>
    <property type="molecule type" value="Genomic_DNA"/>
</dbReference>
<feature type="transmembrane region" description="Helical" evidence="1">
    <location>
        <begin position="355"/>
        <end position="375"/>
    </location>
</feature>
<feature type="transmembrane region" description="Helical" evidence="1">
    <location>
        <begin position="264"/>
        <end position="289"/>
    </location>
</feature>
<gene>
    <name evidence="2" type="ORF">ACFSR2_12015</name>
</gene>
<feature type="transmembrane region" description="Helical" evidence="1">
    <location>
        <begin position="205"/>
        <end position="224"/>
    </location>
</feature>
<keyword evidence="1" id="KW-0472">Membrane</keyword>
<feature type="transmembrane region" description="Helical" evidence="1">
    <location>
        <begin position="160"/>
        <end position="177"/>
    </location>
</feature>